<name>A0ABZ2MG14_9MICO</name>
<dbReference type="EMBL" id="CP144913">
    <property type="protein sequence ID" value="WXB76016.1"/>
    <property type="molecule type" value="Genomic_DNA"/>
</dbReference>
<evidence type="ECO:0000259" key="7">
    <source>
        <dbReference type="Pfam" id="PF00441"/>
    </source>
</evidence>
<evidence type="ECO:0000256" key="6">
    <source>
        <dbReference type="RuleBase" id="RU362125"/>
    </source>
</evidence>
<evidence type="ECO:0000259" key="9">
    <source>
        <dbReference type="Pfam" id="PF02771"/>
    </source>
</evidence>
<dbReference type="InterPro" id="IPR013786">
    <property type="entry name" value="AcylCoA_DH/ox_N"/>
</dbReference>
<evidence type="ECO:0000256" key="2">
    <source>
        <dbReference type="ARBA" id="ARBA00009347"/>
    </source>
</evidence>
<dbReference type="InterPro" id="IPR036250">
    <property type="entry name" value="AcylCo_DH-like_C"/>
</dbReference>
<evidence type="ECO:0000256" key="1">
    <source>
        <dbReference type="ARBA" id="ARBA00001974"/>
    </source>
</evidence>
<evidence type="ECO:0000259" key="8">
    <source>
        <dbReference type="Pfam" id="PF02770"/>
    </source>
</evidence>
<dbReference type="Pfam" id="PF02771">
    <property type="entry name" value="Acyl-CoA_dh_N"/>
    <property type="match status" value="1"/>
</dbReference>
<evidence type="ECO:0000256" key="5">
    <source>
        <dbReference type="ARBA" id="ARBA00023002"/>
    </source>
</evidence>
<dbReference type="Proteomes" id="UP001382727">
    <property type="component" value="Chromosome"/>
</dbReference>
<keyword evidence="11" id="KW-1185">Reference proteome</keyword>
<dbReference type="PANTHER" id="PTHR43292:SF3">
    <property type="entry name" value="ACYL-COA DEHYDROGENASE FADE29"/>
    <property type="match status" value="1"/>
</dbReference>
<keyword evidence="5 6" id="KW-0560">Oxidoreductase</keyword>
<comment type="similarity">
    <text evidence="2 6">Belongs to the acyl-CoA dehydrogenase family.</text>
</comment>
<accession>A0ABZ2MG14</accession>
<evidence type="ECO:0000313" key="11">
    <source>
        <dbReference type="Proteomes" id="UP001382727"/>
    </source>
</evidence>
<evidence type="ECO:0000313" key="10">
    <source>
        <dbReference type="EMBL" id="WXB76016.1"/>
    </source>
</evidence>
<comment type="cofactor">
    <cofactor evidence="1 6">
        <name>FAD</name>
        <dbReference type="ChEBI" id="CHEBI:57692"/>
    </cofactor>
</comment>
<dbReference type="Gene3D" id="2.40.110.10">
    <property type="entry name" value="Butyryl-CoA Dehydrogenase, subunit A, domain 2"/>
    <property type="match status" value="1"/>
</dbReference>
<evidence type="ECO:0000256" key="4">
    <source>
        <dbReference type="ARBA" id="ARBA00022827"/>
    </source>
</evidence>
<sequence length="386" mass="42662">MDLTFTPEQQAFRRELQDWFTENRPQGRLDSPYSEPGFSQHMEWETKLHAAGWAAPSWPSEAGGRDLDPWAEFIYDEEYARFRLPERLNKMGLVHGGPTVMAHGTEQQKRAFLPGILDCSDIWCQGFSEPGAGSDLAAVRTTGRIEGDTMVVDGQKIWTSQGVIATTMFALVRTDPQSRGHRGITFVIIDLRSPGVEVRPLGQLHGNPGFAEVFFTGVEVPVANVIGEVGDGWRVASTSLALERGTSRGSQTRMEQALVDLARDTADAGSDPRSVRRLGELAAWVSAYEQAAYASTHEIATGRSKDYSSFIKMLGTEILTAVHEENLEVLQAGAEVMADHGPNNEMFGMRRNYWHGRGAEIYAGSNEIQRNLIAERQLGLPKEPRG</sequence>
<proteinExistence type="inferred from homology"/>
<feature type="domain" description="Acyl-CoA dehydrogenase/oxidase N-terminal" evidence="9">
    <location>
        <begin position="6"/>
        <end position="117"/>
    </location>
</feature>
<dbReference type="SUPFAM" id="SSF56645">
    <property type="entry name" value="Acyl-CoA dehydrogenase NM domain-like"/>
    <property type="match status" value="1"/>
</dbReference>
<reference evidence="10 11" key="1">
    <citation type="submission" date="2024-02" db="EMBL/GenBank/DDBJ databases">
        <title>Janibacter sp. nov., isolated from gut of marine sandworm.</title>
        <authorList>
            <person name="Kim B."/>
            <person name="Jun M.O."/>
            <person name="Shin N.-R."/>
        </authorList>
    </citation>
    <scope>NUCLEOTIDE SEQUENCE [LARGE SCALE GENOMIC DNA]</scope>
    <source>
        <strain evidence="10 11">A1S7</strain>
    </source>
</reference>
<keyword evidence="3 6" id="KW-0285">Flavoprotein</keyword>
<evidence type="ECO:0000256" key="3">
    <source>
        <dbReference type="ARBA" id="ARBA00022630"/>
    </source>
</evidence>
<dbReference type="InterPro" id="IPR046373">
    <property type="entry name" value="Acyl-CoA_Oxase/DH_mid-dom_sf"/>
</dbReference>
<gene>
    <name evidence="10" type="ORF">V1351_13890</name>
</gene>
<keyword evidence="4 6" id="KW-0274">FAD</keyword>
<dbReference type="InterPro" id="IPR009100">
    <property type="entry name" value="AcylCoA_DH/oxidase_NM_dom_sf"/>
</dbReference>
<protein>
    <submittedName>
        <fullName evidence="10">Acyl-CoA dehydrogenase family protein</fullName>
    </submittedName>
</protein>
<organism evidence="10 11">
    <name type="scientific">Janibacter alittae</name>
    <dbReference type="NCBI Taxonomy" id="3115209"/>
    <lineage>
        <taxon>Bacteria</taxon>
        <taxon>Bacillati</taxon>
        <taxon>Actinomycetota</taxon>
        <taxon>Actinomycetes</taxon>
        <taxon>Micrococcales</taxon>
        <taxon>Intrasporangiaceae</taxon>
        <taxon>Janibacter</taxon>
    </lineage>
</organism>
<feature type="domain" description="Acyl-CoA oxidase/dehydrogenase middle" evidence="8">
    <location>
        <begin position="124"/>
        <end position="216"/>
    </location>
</feature>
<dbReference type="InterPro" id="IPR006091">
    <property type="entry name" value="Acyl-CoA_Oxase/DH_mid-dom"/>
</dbReference>
<dbReference type="Pfam" id="PF02770">
    <property type="entry name" value="Acyl-CoA_dh_M"/>
    <property type="match status" value="1"/>
</dbReference>
<dbReference type="InterPro" id="IPR037069">
    <property type="entry name" value="AcylCoA_DH/ox_N_sf"/>
</dbReference>
<dbReference type="PANTHER" id="PTHR43292">
    <property type="entry name" value="ACYL-COA DEHYDROGENASE"/>
    <property type="match status" value="1"/>
</dbReference>
<dbReference type="RefSeq" id="WP_338748785.1">
    <property type="nucleotide sequence ID" value="NZ_CP144913.1"/>
</dbReference>
<dbReference type="InterPro" id="IPR009075">
    <property type="entry name" value="AcylCo_DH/oxidase_C"/>
</dbReference>
<dbReference type="Gene3D" id="1.20.140.10">
    <property type="entry name" value="Butyryl-CoA Dehydrogenase, subunit A, domain 3"/>
    <property type="match status" value="1"/>
</dbReference>
<dbReference type="InterPro" id="IPR052161">
    <property type="entry name" value="Mycobact_Acyl-CoA_DH"/>
</dbReference>
<dbReference type="Gene3D" id="1.10.540.10">
    <property type="entry name" value="Acyl-CoA dehydrogenase/oxidase, N-terminal domain"/>
    <property type="match status" value="1"/>
</dbReference>
<dbReference type="Pfam" id="PF00441">
    <property type="entry name" value="Acyl-CoA_dh_1"/>
    <property type="match status" value="1"/>
</dbReference>
<dbReference type="SUPFAM" id="SSF47203">
    <property type="entry name" value="Acyl-CoA dehydrogenase C-terminal domain-like"/>
    <property type="match status" value="1"/>
</dbReference>
<feature type="domain" description="Acyl-CoA dehydrogenase/oxidase C-terminal" evidence="7">
    <location>
        <begin position="230"/>
        <end position="377"/>
    </location>
</feature>